<sequence length="306" mass="31942">MEMSARWAKALAAPALFGALLAGPGCVDIVGSDLGQAKYVERDEKRFSVSGRPDVSFTTFDGSIEIRPWDKAEVEVVVEKRGRDKSDVDRIEVKATQNGNHVEVAVTEPKNHGGFNLEFGNHRSAKLIVSLPALSDVTARSGDGSIDIEKITGKVQLRSGDGSIDGRMLTGDVNAHTGDGSIKLADVKGDLTVDTGDGRITVVGQLTGVHARSGDGSVTVEAEPGSHAEADWDIATGDGSVTLAVPDGFGAELDAHTGDGGIRMEDITLSNVSGQLGRNSVKGTLGPGGRAVRVRSGDGSITLRRF</sequence>
<feature type="signal peptide" evidence="1">
    <location>
        <begin position="1"/>
        <end position="22"/>
    </location>
</feature>
<organism evidence="3">
    <name type="scientific">uncultured Acidobacteria bacterium cosmid p2H8</name>
    <dbReference type="NCBI Taxonomy" id="470733"/>
    <lineage>
        <taxon>Bacteria</taxon>
        <taxon>Pseudomonadati</taxon>
        <taxon>Acidobacteriota</taxon>
        <taxon>environmental samples</taxon>
    </lineage>
</organism>
<evidence type="ECO:0000259" key="2">
    <source>
        <dbReference type="Pfam" id="PF13349"/>
    </source>
</evidence>
<dbReference type="Pfam" id="PF13349">
    <property type="entry name" value="DUF4097"/>
    <property type="match status" value="1"/>
</dbReference>
<evidence type="ECO:0000313" key="3">
    <source>
        <dbReference type="EMBL" id="ABV58992.1"/>
    </source>
</evidence>
<accession>B1NME8</accession>
<keyword evidence="1" id="KW-0732">Signal</keyword>
<proteinExistence type="predicted"/>
<name>B1NME8_9BACT</name>
<evidence type="ECO:0000256" key="1">
    <source>
        <dbReference type="SAM" id="SignalP"/>
    </source>
</evidence>
<feature type="chain" id="PRO_5002767671" description="DUF4097 domain-containing protein" evidence="1">
    <location>
        <begin position="23"/>
        <end position="306"/>
    </location>
</feature>
<dbReference type="AlphaFoldDB" id="B1NME8"/>
<dbReference type="InterPro" id="IPR025164">
    <property type="entry name" value="Toastrack_DUF4097"/>
</dbReference>
<feature type="domain" description="DUF4097" evidence="2">
    <location>
        <begin position="61"/>
        <end position="303"/>
    </location>
</feature>
<dbReference type="EMBL" id="EF655902">
    <property type="protein sequence ID" value="ABV58992.1"/>
    <property type="molecule type" value="Genomic_DNA"/>
</dbReference>
<reference evidence="3" key="1">
    <citation type="journal article" date="2008" name="Environ. Microbiol.">
        <title>A metagenomic analysis of soil bacteria extends the diversity of quorum-quenching lactonases.</title>
        <authorList>
            <person name="Riaz K."/>
            <person name="Elmerich C."/>
            <person name="Moreira D."/>
            <person name="Raffoux A."/>
            <person name="Dessaux Y."/>
            <person name="Faure D."/>
        </authorList>
    </citation>
    <scope>NUCLEOTIDE SEQUENCE</scope>
</reference>
<protein>
    <recommendedName>
        <fullName evidence="2">DUF4097 domain-containing protein</fullName>
    </recommendedName>
</protein>